<feature type="transmembrane region" description="Helical" evidence="1">
    <location>
        <begin position="6"/>
        <end position="23"/>
    </location>
</feature>
<sequence length="99" mass="12042">MNICSPAKFYFIVTVIFCLWSYNYFRNDYKKNKNLFFIELSTDILALFFFTWLLNYLCISNYKNTSWFLFTIYLVLSITVIYIIKREKLSYFEATGIRP</sequence>
<feature type="transmembrane region" description="Helical" evidence="1">
    <location>
        <begin position="35"/>
        <end position="54"/>
    </location>
</feature>
<organism evidence="2">
    <name type="scientific">viral metagenome</name>
    <dbReference type="NCBI Taxonomy" id="1070528"/>
    <lineage>
        <taxon>unclassified sequences</taxon>
        <taxon>metagenomes</taxon>
        <taxon>organismal metagenomes</taxon>
    </lineage>
</organism>
<name>A0A6C0DMK6_9ZZZZ</name>
<proteinExistence type="predicted"/>
<keyword evidence="1" id="KW-0812">Transmembrane</keyword>
<keyword evidence="1" id="KW-1133">Transmembrane helix</keyword>
<evidence type="ECO:0000313" key="2">
    <source>
        <dbReference type="EMBL" id="QHT17514.1"/>
    </source>
</evidence>
<dbReference type="AlphaFoldDB" id="A0A6C0DMK6"/>
<keyword evidence="1" id="KW-0472">Membrane</keyword>
<reference evidence="2" key="1">
    <citation type="journal article" date="2020" name="Nature">
        <title>Giant virus diversity and host interactions through global metagenomics.</title>
        <authorList>
            <person name="Schulz F."/>
            <person name="Roux S."/>
            <person name="Paez-Espino D."/>
            <person name="Jungbluth S."/>
            <person name="Walsh D.A."/>
            <person name="Denef V.J."/>
            <person name="McMahon K.D."/>
            <person name="Konstantinidis K.T."/>
            <person name="Eloe-Fadrosh E.A."/>
            <person name="Kyrpides N.C."/>
            <person name="Woyke T."/>
        </authorList>
    </citation>
    <scope>NUCLEOTIDE SEQUENCE</scope>
    <source>
        <strain evidence="2">GVMAG-M-3300023174-24</strain>
    </source>
</reference>
<evidence type="ECO:0000256" key="1">
    <source>
        <dbReference type="SAM" id="Phobius"/>
    </source>
</evidence>
<feature type="transmembrane region" description="Helical" evidence="1">
    <location>
        <begin position="66"/>
        <end position="84"/>
    </location>
</feature>
<dbReference type="EMBL" id="MN739639">
    <property type="protein sequence ID" value="QHT17514.1"/>
    <property type="molecule type" value="Genomic_DNA"/>
</dbReference>
<protein>
    <submittedName>
        <fullName evidence="2">Uncharacterized protein</fullName>
    </submittedName>
</protein>
<accession>A0A6C0DMK6</accession>